<protein>
    <submittedName>
        <fullName evidence="2">Uncharacterized protein</fullName>
    </submittedName>
</protein>
<proteinExistence type="predicted"/>
<dbReference type="AlphaFoldDB" id="A0A378F5E2"/>
<reference evidence="2 3" key="1">
    <citation type="submission" date="2018-06" db="EMBL/GenBank/DDBJ databases">
        <authorList>
            <consortium name="Pathogen Informatics"/>
            <person name="Doyle S."/>
        </authorList>
    </citation>
    <scope>NUCLEOTIDE SEQUENCE [LARGE SCALE GENOMIC DNA]</scope>
    <source>
        <strain evidence="2 3">NCTC9617</strain>
    </source>
</reference>
<feature type="compositionally biased region" description="Pro residues" evidence="1">
    <location>
        <begin position="1"/>
        <end position="10"/>
    </location>
</feature>
<feature type="compositionally biased region" description="Low complexity" evidence="1">
    <location>
        <begin position="15"/>
        <end position="26"/>
    </location>
</feature>
<sequence length="57" mass="6162">MRLLYSPPPANRLGSETSSVVTRSPSSPAASMAMLLPCYAEQREALQAQVAEELLQN</sequence>
<gene>
    <name evidence="2" type="ORF">NCTC9617_01059</name>
</gene>
<accession>A0A378F5E2</accession>
<feature type="region of interest" description="Disordered" evidence="1">
    <location>
        <begin position="1"/>
        <end position="26"/>
    </location>
</feature>
<evidence type="ECO:0000313" key="2">
    <source>
        <dbReference type="EMBL" id="STW39535.1"/>
    </source>
</evidence>
<organism evidence="2 3">
    <name type="scientific">Klebsiella pneumoniae</name>
    <dbReference type="NCBI Taxonomy" id="573"/>
    <lineage>
        <taxon>Bacteria</taxon>
        <taxon>Pseudomonadati</taxon>
        <taxon>Pseudomonadota</taxon>
        <taxon>Gammaproteobacteria</taxon>
        <taxon>Enterobacterales</taxon>
        <taxon>Enterobacteriaceae</taxon>
        <taxon>Klebsiella/Raoultella group</taxon>
        <taxon>Klebsiella</taxon>
        <taxon>Klebsiella pneumoniae complex</taxon>
    </lineage>
</organism>
<dbReference type="Proteomes" id="UP000255167">
    <property type="component" value="Unassembled WGS sequence"/>
</dbReference>
<evidence type="ECO:0000313" key="3">
    <source>
        <dbReference type="Proteomes" id="UP000255167"/>
    </source>
</evidence>
<evidence type="ECO:0000256" key="1">
    <source>
        <dbReference type="SAM" id="MobiDB-lite"/>
    </source>
</evidence>
<name>A0A378F5E2_KLEPN</name>
<dbReference type="EMBL" id="UGNC01000004">
    <property type="protein sequence ID" value="STW39535.1"/>
    <property type="molecule type" value="Genomic_DNA"/>
</dbReference>